<gene>
    <name evidence="2" type="ORF">CK498_09690</name>
</gene>
<feature type="chain" id="PRO_5012629662" evidence="1">
    <location>
        <begin position="29"/>
        <end position="347"/>
    </location>
</feature>
<evidence type="ECO:0000256" key="1">
    <source>
        <dbReference type="SAM" id="SignalP"/>
    </source>
</evidence>
<dbReference type="GO" id="GO:0004061">
    <property type="term" value="F:arylformamidase activity"/>
    <property type="evidence" value="ECO:0007669"/>
    <property type="project" value="InterPro"/>
</dbReference>
<dbReference type="InterPro" id="IPR037175">
    <property type="entry name" value="KFase_sf"/>
</dbReference>
<evidence type="ECO:0000313" key="3">
    <source>
        <dbReference type="Proteomes" id="UP000217771"/>
    </source>
</evidence>
<evidence type="ECO:0000313" key="2">
    <source>
        <dbReference type="EMBL" id="PAU77488.1"/>
    </source>
</evidence>
<name>A0A2A2EXS6_9GAMM</name>
<dbReference type="PANTHER" id="PTHR34861">
    <property type="match status" value="1"/>
</dbReference>
<accession>A0A2A2EXS6</accession>
<keyword evidence="1" id="KW-0732">Signal</keyword>
<dbReference type="Pfam" id="PF04199">
    <property type="entry name" value="Cyclase"/>
    <property type="match status" value="1"/>
</dbReference>
<dbReference type="SUPFAM" id="SSF102198">
    <property type="entry name" value="Putative cyclase"/>
    <property type="match status" value="1"/>
</dbReference>
<dbReference type="AlphaFoldDB" id="A0A2A2EXS6"/>
<dbReference type="PANTHER" id="PTHR34861:SF10">
    <property type="entry name" value="CYCLASE"/>
    <property type="match status" value="1"/>
</dbReference>
<dbReference type="RefSeq" id="WP_095620651.1">
    <property type="nucleotide sequence ID" value="NZ_NSKB01000003.1"/>
</dbReference>
<comment type="caution">
    <text evidence="2">The sequence shown here is derived from an EMBL/GenBank/DDBJ whole genome shotgun (WGS) entry which is preliminary data.</text>
</comment>
<dbReference type="GO" id="GO:0019441">
    <property type="term" value="P:L-tryptophan catabolic process to kynurenine"/>
    <property type="evidence" value="ECO:0007669"/>
    <property type="project" value="InterPro"/>
</dbReference>
<feature type="signal peptide" evidence="1">
    <location>
        <begin position="1"/>
        <end position="28"/>
    </location>
</feature>
<keyword evidence="3" id="KW-1185">Reference proteome</keyword>
<reference evidence="2 3" key="1">
    <citation type="submission" date="2017-08" db="EMBL/GenBank/DDBJ databases">
        <title>Halomonas alkalisoli sp. nov., isolated from saline alkaline soil.</title>
        <authorList>
            <person name="Wang D."/>
            <person name="Zhang G."/>
        </authorList>
    </citation>
    <scope>NUCLEOTIDE SEQUENCE [LARGE SCALE GENOMIC DNA]</scope>
    <source>
        <strain evidence="2 3">WRN001</strain>
    </source>
</reference>
<dbReference type="InterPro" id="IPR007325">
    <property type="entry name" value="KFase/CYL"/>
</dbReference>
<dbReference type="EMBL" id="NSKB01000003">
    <property type="protein sequence ID" value="PAU77488.1"/>
    <property type="molecule type" value="Genomic_DNA"/>
</dbReference>
<dbReference type="Proteomes" id="UP000217771">
    <property type="component" value="Unassembled WGS sequence"/>
</dbReference>
<dbReference type="OrthoDB" id="7067800at2"/>
<proteinExistence type="predicted"/>
<protein>
    <submittedName>
        <fullName evidence="2">Metal-dependent cyclase</fullName>
    </submittedName>
</protein>
<sequence length="347" mass="37067">MQNNRSIQKVAMGVVAAGLILAAQTAVAQPSMETLQRDAPSNWGKWGDADQVGALNYLGDAEVLEAVGAVRSGKTFTLQVPMTSGDGPVFPGRIPTQHYMSQDEGLYASGKADPLAGGVKYSDDVVFMYLQGTTHVDGLAHGWYGDQVYGGESAQSTIHGHAHGDVGAIGEKGIVGRGVLLDVGRHMGSGEHHRLAPDTCINLDDLKATADAQGTTINPRDILVIRTGSIERYWDEEPDAAWDAMTEPGLCYSQELLQWIDELEIPAIASDNLAIEKVAQEIDGETFVIPLHGALMRDMGVVLSEIWWLNDLAADSAEDGQYSFLLVAAPLKMMQGSGSPVNPVAIK</sequence>
<organism evidence="2 3">
    <name type="scientific">Halomonas salipaludis</name>
    <dbReference type="NCBI Taxonomy" id="2032625"/>
    <lineage>
        <taxon>Bacteria</taxon>
        <taxon>Pseudomonadati</taxon>
        <taxon>Pseudomonadota</taxon>
        <taxon>Gammaproteobacteria</taxon>
        <taxon>Oceanospirillales</taxon>
        <taxon>Halomonadaceae</taxon>
        <taxon>Halomonas</taxon>
    </lineage>
</organism>
<dbReference type="Gene3D" id="3.50.30.50">
    <property type="entry name" value="Putative cyclase"/>
    <property type="match status" value="1"/>
</dbReference>